<protein>
    <submittedName>
        <fullName evidence="2">GAF domain-containing protein</fullName>
    </submittedName>
</protein>
<name>A0ABV6H492_9ACTN</name>
<evidence type="ECO:0000313" key="3">
    <source>
        <dbReference type="Proteomes" id="UP001589783"/>
    </source>
</evidence>
<dbReference type="RefSeq" id="WP_382360288.1">
    <property type="nucleotide sequence ID" value="NZ_JBHLWV010000006.1"/>
</dbReference>
<evidence type="ECO:0000313" key="2">
    <source>
        <dbReference type="EMBL" id="MFC0313674.1"/>
    </source>
</evidence>
<dbReference type="Proteomes" id="UP001589783">
    <property type="component" value="Unassembled WGS sequence"/>
</dbReference>
<dbReference type="Pfam" id="PF18007">
    <property type="entry name" value="Rv3651-like_N"/>
    <property type="match status" value="1"/>
</dbReference>
<organism evidence="2 3">
    <name type="scientific">Gordonia phosphorivorans</name>
    <dbReference type="NCBI Taxonomy" id="1056982"/>
    <lineage>
        <taxon>Bacteria</taxon>
        <taxon>Bacillati</taxon>
        <taxon>Actinomycetota</taxon>
        <taxon>Actinomycetes</taxon>
        <taxon>Mycobacteriales</taxon>
        <taxon>Gordoniaceae</taxon>
        <taxon>Gordonia</taxon>
    </lineage>
</organism>
<sequence>MTWYVIETLSPDAATVCFAGDKAVEWQSVSRLGGKLGVDLDSVVATVRASGEREDSESEVRGTATRIIAEPALGPDGVVQAVSVWVGAAGDEPTTAPKLGPLYVDLAEYKLVQTLECFMLSANSPADFSADRDPTLFLRKVIRFDKIPEFLQMAANPTEGSKFSCFMNIHHEAGHLMYWLGLARYDHDGKKIRALGQDITEFSAPEVHPAALASVDDGSLSRKSGALLIGFPGDQTQEPVLNYWMTPPPVRLRLNSAEKAGHHLHPDDVAAVWDVQRRLVDAEKTTQLSVFVRIAAGDDDDWVPTQTTFSSYPSETVGPAVLVARVRVLEDSEVAAMNAEAVLSP</sequence>
<dbReference type="InterPro" id="IPR041458">
    <property type="entry name" value="Rv3651-like_N"/>
</dbReference>
<comment type="caution">
    <text evidence="2">The sequence shown here is derived from an EMBL/GenBank/DDBJ whole genome shotgun (WGS) entry which is preliminary data.</text>
</comment>
<gene>
    <name evidence="2" type="ORF">ACFFJD_02245</name>
</gene>
<dbReference type="EMBL" id="JBHLWV010000006">
    <property type="protein sequence ID" value="MFC0313674.1"/>
    <property type="molecule type" value="Genomic_DNA"/>
</dbReference>
<reference evidence="2 3" key="1">
    <citation type="submission" date="2024-09" db="EMBL/GenBank/DDBJ databases">
        <authorList>
            <person name="Sun Q."/>
            <person name="Mori K."/>
        </authorList>
    </citation>
    <scope>NUCLEOTIDE SEQUENCE [LARGE SCALE GENOMIC DNA]</scope>
    <source>
        <strain evidence="2 3">CCM 7957</strain>
    </source>
</reference>
<evidence type="ECO:0000259" key="1">
    <source>
        <dbReference type="Pfam" id="PF18007"/>
    </source>
</evidence>
<accession>A0ABV6H492</accession>
<feature type="domain" description="Rv3651-like N-terminal" evidence="1">
    <location>
        <begin position="2"/>
        <end position="93"/>
    </location>
</feature>
<proteinExistence type="predicted"/>
<keyword evidence="3" id="KW-1185">Reference proteome</keyword>